<protein>
    <recommendedName>
        <fullName evidence="4">Tetratricopeptide repeat protein</fullName>
    </recommendedName>
</protein>
<evidence type="ECO:0008006" key="4">
    <source>
        <dbReference type="Google" id="ProtNLM"/>
    </source>
</evidence>
<dbReference type="EMBL" id="NVSR01000043">
    <property type="protein sequence ID" value="PCI27996.1"/>
    <property type="molecule type" value="Genomic_DNA"/>
</dbReference>
<dbReference type="AlphaFoldDB" id="A0A2A4T310"/>
<organism evidence="2 3">
    <name type="scientific">SAR324 cluster bacterium</name>
    <dbReference type="NCBI Taxonomy" id="2024889"/>
    <lineage>
        <taxon>Bacteria</taxon>
        <taxon>Deltaproteobacteria</taxon>
        <taxon>SAR324 cluster</taxon>
    </lineage>
</organism>
<evidence type="ECO:0000256" key="1">
    <source>
        <dbReference type="SAM" id="SignalP"/>
    </source>
</evidence>
<gene>
    <name evidence="2" type="ORF">COB67_07330</name>
</gene>
<reference evidence="3" key="1">
    <citation type="submission" date="2017-08" db="EMBL/GenBank/DDBJ databases">
        <title>A dynamic microbial community with high functional redundancy inhabits the cold, oxic subseafloor aquifer.</title>
        <authorList>
            <person name="Tully B.J."/>
            <person name="Wheat C.G."/>
            <person name="Glazer B.T."/>
            <person name="Huber J.A."/>
        </authorList>
    </citation>
    <scope>NUCLEOTIDE SEQUENCE [LARGE SCALE GENOMIC DNA]</scope>
</reference>
<accession>A0A2A4T310</accession>
<keyword evidence="1" id="KW-0732">Signal</keyword>
<dbReference type="InterPro" id="IPR011990">
    <property type="entry name" value="TPR-like_helical_dom_sf"/>
</dbReference>
<comment type="caution">
    <text evidence="2">The sequence shown here is derived from an EMBL/GenBank/DDBJ whole genome shotgun (WGS) entry which is preliminary data.</text>
</comment>
<dbReference type="SUPFAM" id="SSF48452">
    <property type="entry name" value="TPR-like"/>
    <property type="match status" value="1"/>
</dbReference>
<feature type="signal peptide" evidence="1">
    <location>
        <begin position="1"/>
        <end position="23"/>
    </location>
</feature>
<dbReference type="Proteomes" id="UP000218113">
    <property type="component" value="Unassembled WGS sequence"/>
</dbReference>
<dbReference type="Gene3D" id="1.25.40.10">
    <property type="entry name" value="Tetratricopeptide repeat domain"/>
    <property type="match status" value="1"/>
</dbReference>
<name>A0A2A4T310_9DELT</name>
<sequence length="233" mass="26426">MKKLTLFFILAVTLVYSLSTALAATEVYQPILEIPSSAKQRKLLATQLESNFQQSQDALTIAQLGILYSVIAGYDDFSLKTVQKADRLLGLAVKKNLKNYELIAAHGSIIAMQASFVEGSTSATYRFLKKGFRKMDRAIKKAPNHIGALMQRGNNSLRLPKFLRRLHYAVKDFTKVLELLEGTQSLQFKSQVQYRLGEAYEKQKNKEMARKYWTMAANNKIPIWSARAQEKLN</sequence>
<proteinExistence type="predicted"/>
<feature type="chain" id="PRO_5012517421" description="Tetratricopeptide repeat protein" evidence="1">
    <location>
        <begin position="24"/>
        <end position="233"/>
    </location>
</feature>
<evidence type="ECO:0000313" key="2">
    <source>
        <dbReference type="EMBL" id="PCI27996.1"/>
    </source>
</evidence>
<evidence type="ECO:0000313" key="3">
    <source>
        <dbReference type="Proteomes" id="UP000218113"/>
    </source>
</evidence>